<organism evidence="1">
    <name type="scientific">Anguilla anguilla</name>
    <name type="common">European freshwater eel</name>
    <name type="synonym">Muraena anguilla</name>
    <dbReference type="NCBI Taxonomy" id="7936"/>
    <lineage>
        <taxon>Eukaryota</taxon>
        <taxon>Metazoa</taxon>
        <taxon>Chordata</taxon>
        <taxon>Craniata</taxon>
        <taxon>Vertebrata</taxon>
        <taxon>Euteleostomi</taxon>
        <taxon>Actinopterygii</taxon>
        <taxon>Neopterygii</taxon>
        <taxon>Teleostei</taxon>
        <taxon>Anguilliformes</taxon>
        <taxon>Anguillidae</taxon>
        <taxon>Anguilla</taxon>
    </lineage>
</organism>
<reference evidence="1" key="2">
    <citation type="journal article" date="2015" name="Fish Shellfish Immunol.">
        <title>Early steps in the European eel (Anguilla anguilla)-Vibrio vulnificus interaction in the gills: Role of the RtxA13 toxin.</title>
        <authorList>
            <person name="Callol A."/>
            <person name="Pajuelo D."/>
            <person name="Ebbesson L."/>
            <person name="Teles M."/>
            <person name="MacKenzie S."/>
            <person name="Amaro C."/>
        </authorList>
    </citation>
    <scope>NUCLEOTIDE SEQUENCE</scope>
</reference>
<reference evidence="1" key="1">
    <citation type="submission" date="2014-11" db="EMBL/GenBank/DDBJ databases">
        <authorList>
            <person name="Amaro Gonzalez C."/>
        </authorList>
    </citation>
    <scope>NUCLEOTIDE SEQUENCE</scope>
</reference>
<sequence>MALDSNRATQSCVYREYSRGLNTHP</sequence>
<name>A0A0E9X9P1_ANGAN</name>
<dbReference type="AlphaFoldDB" id="A0A0E9X9P1"/>
<evidence type="ECO:0000313" key="1">
    <source>
        <dbReference type="EMBL" id="JAH99181.1"/>
    </source>
</evidence>
<dbReference type="EMBL" id="GBXM01009396">
    <property type="protein sequence ID" value="JAH99181.1"/>
    <property type="molecule type" value="Transcribed_RNA"/>
</dbReference>
<proteinExistence type="predicted"/>
<accession>A0A0E9X9P1</accession>
<protein>
    <submittedName>
        <fullName evidence="1">Uncharacterized protein</fullName>
    </submittedName>
</protein>